<evidence type="ECO:0000313" key="2">
    <source>
        <dbReference type="EMBL" id="MBB4741562.1"/>
    </source>
</evidence>
<evidence type="ECO:0000313" key="3">
    <source>
        <dbReference type="Proteomes" id="UP000546162"/>
    </source>
</evidence>
<evidence type="ECO:0000256" key="1">
    <source>
        <dbReference type="SAM" id="MobiDB-lite"/>
    </source>
</evidence>
<accession>A0A7W7H0L2</accession>
<feature type="region of interest" description="Disordered" evidence="1">
    <location>
        <begin position="143"/>
        <end position="181"/>
    </location>
</feature>
<feature type="region of interest" description="Disordered" evidence="1">
    <location>
        <begin position="1"/>
        <end position="37"/>
    </location>
</feature>
<dbReference type="RefSeq" id="WP_185042026.1">
    <property type="nucleotide sequence ID" value="NZ_BAABFG010000005.1"/>
</dbReference>
<dbReference type="Proteomes" id="UP000546162">
    <property type="component" value="Unassembled WGS sequence"/>
</dbReference>
<organism evidence="2 3">
    <name type="scientific">Actinoplanes octamycinicus</name>
    <dbReference type="NCBI Taxonomy" id="135948"/>
    <lineage>
        <taxon>Bacteria</taxon>
        <taxon>Bacillati</taxon>
        <taxon>Actinomycetota</taxon>
        <taxon>Actinomycetes</taxon>
        <taxon>Micromonosporales</taxon>
        <taxon>Micromonosporaceae</taxon>
        <taxon>Actinoplanes</taxon>
    </lineage>
</organism>
<proteinExistence type="predicted"/>
<gene>
    <name evidence="2" type="ORF">BJY16_005021</name>
</gene>
<dbReference type="EMBL" id="JACHNB010000001">
    <property type="protein sequence ID" value="MBB4741562.1"/>
    <property type="molecule type" value="Genomic_DNA"/>
</dbReference>
<reference evidence="2 3" key="1">
    <citation type="submission" date="2020-08" db="EMBL/GenBank/DDBJ databases">
        <title>Sequencing the genomes of 1000 actinobacteria strains.</title>
        <authorList>
            <person name="Klenk H.-P."/>
        </authorList>
    </citation>
    <scope>NUCLEOTIDE SEQUENCE [LARGE SCALE GENOMIC DNA]</scope>
    <source>
        <strain evidence="2 3">DSM 45809</strain>
    </source>
</reference>
<dbReference type="AlphaFoldDB" id="A0A7W7H0L2"/>
<comment type="caution">
    <text evidence="2">The sequence shown here is derived from an EMBL/GenBank/DDBJ whole genome shotgun (WGS) entry which is preliminary data.</text>
</comment>
<feature type="region of interest" description="Disordered" evidence="1">
    <location>
        <begin position="297"/>
        <end position="321"/>
    </location>
</feature>
<protein>
    <submittedName>
        <fullName evidence="2">Uncharacterized protein</fullName>
    </submittedName>
</protein>
<name>A0A7W7H0L2_9ACTN</name>
<sequence>MLLTTGCGNPEHDGSEPSTVLDDGVAEESSMPATERPSGLVFASGSILTTGDAALSAYDPVSGRSAGVYQLPDELHTAPDRAQFDAALTRLAYANDCKVHVAVLSGTSYEPTAEWSPAQAYGKDQQCYRDPVFVDGRIRVRMGPSKSPDSYHVMSLDPDNPATPPVDQGPGRPYEEQQYTDAGGSDFDARVYLRDGSVSNVWIIGYLPLKKGQYLGDSFEYNCRVHVDDTTLLCTSGNGKAQPYGSVAVATVNTSTRKIGLRKVLPDTEAGGTAVFLSPDKKQISVHDNSGWYVAPADGSSLPQRSALSEQKLEGEPLFWS</sequence>
<keyword evidence="3" id="KW-1185">Reference proteome</keyword>